<reference evidence="1" key="1">
    <citation type="submission" date="2020-09" db="EMBL/GenBank/DDBJ databases">
        <title>Pelobacter alkaliphilus sp. nov., a novel anaerobic arsenate-reducing bacterium from terrestrial mud volcano.</title>
        <authorList>
            <person name="Khomyakova M.A."/>
            <person name="Merkel A.Y."/>
            <person name="Slobodkin A.I."/>
        </authorList>
    </citation>
    <scope>NUCLEOTIDE SEQUENCE</scope>
    <source>
        <strain evidence="1">M08fum</strain>
    </source>
</reference>
<evidence type="ECO:0000313" key="1">
    <source>
        <dbReference type="EMBL" id="MBD1400602.1"/>
    </source>
</evidence>
<sequence length="57" mass="6335">MAKQKAPDARRMIIVKKGVHYVETVYLFSAGSLDPGARVLVAMNGDKKRSWMTKSVP</sequence>
<evidence type="ECO:0000313" key="2">
    <source>
        <dbReference type="Proteomes" id="UP000632828"/>
    </source>
</evidence>
<comment type="caution">
    <text evidence="1">The sequence shown here is derived from an EMBL/GenBank/DDBJ whole genome shotgun (WGS) entry which is preliminary data.</text>
</comment>
<dbReference type="AlphaFoldDB" id="A0A8J6QY46"/>
<proteinExistence type="predicted"/>
<dbReference type="RefSeq" id="WP_191155304.1">
    <property type="nucleotide sequence ID" value="NZ_JACWUN010000007.1"/>
</dbReference>
<keyword evidence="2" id="KW-1185">Reference proteome</keyword>
<dbReference type="EMBL" id="JACWUN010000007">
    <property type="protein sequence ID" value="MBD1400602.1"/>
    <property type="molecule type" value="Genomic_DNA"/>
</dbReference>
<organism evidence="1 2">
    <name type="scientific">Pelovirga terrestris</name>
    <dbReference type="NCBI Taxonomy" id="2771352"/>
    <lineage>
        <taxon>Bacteria</taxon>
        <taxon>Pseudomonadati</taxon>
        <taxon>Thermodesulfobacteriota</taxon>
        <taxon>Desulfuromonadia</taxon>
        <taxon>Geobacterales</taxon>
        <taxon>Geobacteraceae</taxon>
        <taxon>Pelovirga</taxon>
    </lineage>
</organism>
<accession>A0A8J6QY46</accession>
<gene>
    <name evidence="1" type="ORF">ICT70_07950</name>
</gene>
<name>A0A8J6QY46_9BACT</name>
<protein>
    <submittedName>
        <fullName evidence="1">Uncharacterized protein</fullName>
    </submittedName>
</protein>
<dbReference type="Proteomes" id="UP000632828">
    <property type="component" value="Unassembled WGS sequence"/>
</dbReference>